<evidence type="ECO:0008006" key="4">
    <source>
        <dbReference type="Google" id="ProtNLM"/>
    </source>
</evidence>
<evidence type="ECO:0000313" key="2">
    <source>
        <dbReference type="EMBL" id="MFD2238451.1"/>
    </source>
</evidence>
<sequence>MKTIILASALLAAAPSFALAQTPAEEPQATPTCAQALPQIVQLVEQAEAGGLEVGEARGHVGEAEAAQAAGDEGACIDALVLAQNTVLEQLPAGTPPSQG</sequence>
<evidence type="ECO:0000313" key="3">
    <source>
        <dbReference type="Proteomes" id="UP001597371"/>
    </source>
</evidence>
<feature type="signal peptide" evidence="1">
    <location>
        <begin position="1"/>
        <end position="20"/>
    </location>
</feature>
<reference evidence="3" key="1">
    <citation type="journal article" date="2019" name="Int. J. Syst. Evol. Microbiol.">
        <title>The Global Catalogue of Microorganisms (GCM) 10K type strain sequencing project: providing services to taxonomists for standard genome sequencing and annotation.</title>
        <authorList>
            <consortium name="The Broad Institute Genomics Platform"/>
            <consortium name="The Broad Institute Genome Sequencing Center for Infectious Disease"/>
            <person name="Wu L."/>
            <person name="Ma J."/>
        </authorList>
    </citation>
    <scope>NUCLEOTIDE SEQUENCE [LARGE SCALE GENOMIC DNA]</scope>
    <source>
        <strain evidence="3">ZS-35-S2</strain>
    </source>
</reference>
<dbReference type="Proteomes" id="UP001597371">
    <property type="component" value="Unassembled WGS sequence"/>
</dbReference>
<protein>
    <recommendedName>
        <fullName evidence="4">UrcA family protein</fullName>
    </recommendedName>
</protein>
<keyword evidence="1" id="KW-0732">Signal</keyword>
<accession>A0ABW5CNR1</accession>
<feature type="chain" id="PRO_5045812026" description="UrcA family protein" evidence="1">
    <location>
        <begin position="21"/>
        <end position="100"/>
    </location>
</feature>
<dbReference type="EMBL" id="JBHUIJ010000017">
    <property type="protein sequence ID" value="MFD2238451.1"/>
    <property type="molecule type" value="Genomic_DNA"/>
</dbReference>
<organism evidence="2 3">
    <name type="scientific">Aureimonas populi</name>
    <dbReference type="NCBI Taxonomy" id="1701758"/>
    <lineage>
        <taxon>Bacteria</taxon>
        <taxon>Pseudomonadati</taxon>
        <taxon>Pseudomonadota</taxon>
        <taxon>Alphaproteobacteria</taxon>
        <taxon>Hyphomicrobiales</taxon>
        <taxon>Aurantimonadaceae</taxon>
        <taxon>Aureimonas</taxon>
    </lineage>
</organism>
<evidence type="ECO:0000256" key="1">
    <source>
        <dbReference type="SAM" id="SignalP"/>
    </source>
</evidence>
<proteinExistence type="predicted"/>
<dbReference type="RefSeq" id="WP_209736508.1">
    <property type="nucleotide sequence ID" value="NZ_CP072611.1"/>
</dbReference>
<keyword evidence="3" id="KW-1185">Reference proteome</keyword>
<gene>
    <name evidence="2" type="ORF">ACFSKQ_13430</name>
</gene>
<name>A0ABW5CNR1_9HYPH</name>
<comment type="caution">
    <text evidence="2">The sequence shown here is derived from an EMBL/GenBank/DDBJ whole genome shotgun (WGS) entry which is preliminary data.</text>
</comment>